<proteinExistence type="predicted"/>
<reference evidence="2" key="1">
    <citation type="journal article" date="2023" name="Hortic. Res.">
        <title>A chromosome-level phased genome enabling allele-level studies in sweet orange: a case study on citrus Huanglongbing tolerance.</title>
        <authorList>
            <person name="Wu B."/>
            <person name="Yu Q."/>
            <person name="Deng Z."/>
            <person name="Duan Y."/>
            <person name="Luo F."/>
            <person name="Gmitter F. Jr."/>
        </authorList>
    </citation>
    <scope>NUCLEOTIDE SEQUENCE [LARGE SCALE GENOMIC DNA]</scope>
    <source>
        <strain evidence="2">cv. Valencia</strain>
    </source>
</reference>
<sequence length="1000" mass="110789">MARCLMFRRFMKIESSNLLLPVVFRSGIADVKCCAVFTYLREELARIEVSWVAPRFDSLPHVVHILTSKDREGEVQILKDQNDIIEEVVDEVVHAYHTGFNKAIQNYSQILRLFSESAESIKELKVDLAEAKRRLGTRNKQLHQLWYRSVTLRHIISLLDQIEGIAKVPARIEKLIAGKQYYAAVQLHAQSALMLEREGLQTVGALQDVRSELTKLRGVLFYKVLEDLHAHLYNRGEYSSAVLSMHEMDDEVPTTVAVAYTTNNSQPLSRRTRLKGDNQFGVHGLADGSHSSTFDGHDEDGSLEAHDETSLDGLSIGWLANSTPDEFVEAIRKSDAPLHVKYLQTMVECLCILGKVAAAGAIICQRLRPTIHEIITSKIKAHAQLINSSRSAIGQAAQTGTTGLHFMKGQLRSYQLPKQKRQNGISLSGTLLAVSPVSALMAPMGKAQAAAKELLDSILDSVVRIFENHVVVGELLESRSSRHDINTPKSMIADANWNPDSEASVTGGYSIGFSMTVLQSSSSVCFSILFVVSKNYVGKSECQQLICEILRATPEAASADAAVQTARLATIDSYAYRDGSEDGLTFAFRFTDATISIPNQGADLIRQGWSRRGTNVLQEGYGTAAVLPEQGIYLAASIYRPVLQFTDKVASMLPQKYSQLGGILTGPAAFRPRAHTAATYVPSIEKGRPVLQGLLAIDFLAKEASIVLGWAQAMPKFAADLVKYVQTFLERTYERCRTSYMEAVLEKQSYMLIGRHDIDKLLRLEPASASLPNGQLDSVSSVNDAETPGVESELSELFLSLRPIRQENLIHDENKLILLASLSDSLELGQATLRESNLVEESRKPHHNRSSSAPSRDLASFADEYRKLAIDCLKVLRVEMQLETIFHLQEMTSREYLEDQDAEEPDDFIISLTSQITRRDEEMAPFIAEEKRNYIFGGICGIAANASIKALADMKNINLFGVQQICRNSIALEQALLAFVTEHENLFTTTELVAMTTCGI</sequence>
<accession>A0ACB8L4X9</accession>
<gene>
    <name evidence="1" type="ORF">KPL71_011630</name>
</gene>
<dbReference type="Proteomes" id="UP000829398">
    <property type="component" value="Chromosome 4"/>
</dbReference>
<evidence type="ECO:0000313" key="1">
    <source>
        <dbReference type="EMBL" id="KAH9768512.1"/>
    </source>
</evidence>
<name>A0ACB8L4X9_CITSI</name>
<keyword evidence="2" id="KW-1185">Reference proteome</keyword>
<dbReference type="EMBL" id="CM039173">
    <property type="protein sequence ID" value="KAH9768512.1"/>
    <property type="molecule type" value="Genomic_DNA"/>
</dbReference>
<comment type="caution">
    <text evidence="1">The sequence shown here is derived from an EMBL/GenBank/DDBJ whole genome shotgun (WGS) entry which is preliminary data.</text>
</comment>
<protein>
    <submittedName>
        <fullName evidence="1">Exocyst complex component SEC8</fullName>
    </submittedName>
</protein>
<organism evidence="1 2">
    <name type="scientific">Citrus sinensis</name>
    <name type="common">Sweet orange</name>
    <name type="synonym">Citrus aurantium var. sinensis</name>
    <dbReference type="NCBI Taxonomy" id="2711"/>
    <lineage>
        <taxon>Eukaryota</taxon>
        <taxon>Viridiplantae</taxon>
        <taxon>Streptophyta</taxon>
        <taxon>Embryophyta</taxon>
        <taxon>Tracheophyta</taxon>
        <taxon>Spermatophyta</taxon>
        <taxon>Magnoliopsida</taxon>
        <taxon>eudicotyledons</taxon>
        <taxon>Gunneridae</taxon>
        <taxon>Pentapetalae</taxon>
        <taxon>rosids</taxon>
        <taxon>malvids</taxon>
        <taxon>Sapindales</taxon>
        <taxon>Rutaceae</taxon>
        <taxon>Aurantioideae</taxon>
        <taxon>Citrus</taxon>
    </lineage>
</organism>
<evidence type="ECO:0000313" key="2">
    <source>
        <dbReference type="Proteomes" id="UP000829398"/>
    </source>
</evidence>